<evidence type="ECO:0000313" key="10">
    <source>
        <dbReference type="EMBL" id="MFC3762490.1"/>
    </source>
</evidence>
<organism evidence="10 11">
    <name type="scientific">Tenggerimyces flavus</name>
    <dbReference type="NCBI Taxonomy" id="1708749"/>
    <lineage>
        <taxon>Bacteria</taxon>
        <taxon>Bacillati</taxon>
        <taxon>Actinomycetota</taxon>
        <taxon>Actinomycetes</taxon>
        <taxon>Propionibacteriales</taxon>
        <taxon>Nocardioidaceae</taxon>
        <taxon>Tenggerimyces</taxon>
    </lineage>
</organism>
<comment type="caution">
    <text evidence="10">The sequence shown here is derived from an EMBL/GenBank/DDBJ whole genome shotgun (WGS) entry which is preliminary data.</text>
</comment>
<evidence type="ECO:0000259" key="9">
    <source>
        <dbReference type="SMART" id="SM00560"/>
    </source>
</evidence>
<evidence type="ECO:0000256" key="5">
    <source>
        <dbReference type="ARBA" id="ARBA00023157"/>
    </source>
</evidence>
<protein>
    <recommendedName>
        <fullName evidence="3">exo-alpha-sialidase</fullName>
        <ecNumber evidence="3">3.2.1.18</ecNumber>
    </recommendedName>
</protein>
<dbReference type="InterPro" id="IPR036278">
    <property type="entry name" value="Sialidase_sf"/>
</dbReference>
<dbReference type="SMART" id="SM00560">
    <property type="entry name" value="LamGL"/>
    <property type="match status" value="1"/>
</dbReference>
<comment type="similarity">
    <text evidence="2">Belongs to the glycosyl hydrolase 33 family.</text>
</comment>
<keyword evidence="11" id="KW-1185">Reference proteome</keyword>
<dbReference type="CDD" id="cd15482">
    <property type="entry name" value="Sialidase_non-viral"/>
    <property type="match status" value="1"/>
</dbReference>
<dbReference type="InterPro" id="IPR006558">
    <property type="entry name" value="LamG-like"/>
</dbReference>
<dbReference type="InterPro" id="IPR011040">
    <property type="entry name" value="Sialidase"/>
</dbReference>
<dbReference type="PANTHER" id="PTHR10628:SF30">
    <property type="entry name" value="EXO-ALPHA-SIALIDASE"/>
    <property type="match status" value="1"/>
</dbReference>
<dbReference type="Pfam" id="PF13385">
    <property type="entry name" value="Laminin_G_3"/>
    <property type="match status" value="1"/>
</dbReference>
<feature type="region of interest" description="Disordered" evidence="6">
    <location>
        <begin position="386"/>
        <end position="405"/>
    </location>
</feature>
<feature type="domain" description="LamG-like jellyroll fold" evidence="9">
    <location>
        <begin position="447"/>
        <end position="582"/>
    </location>
</feature>
<dbReference type="Gene3D" id="2.60.120.200">
    <property type="match status" value="1"/>
</dbReference>
<dbReference type="SUPFAM" id="SSF50939">
    <property type="entry name" value="Sialidases"/>
    <property type="match status" value="1"/>
</dbReference>
<dbReference type="Gene3D" id="2.120.10.10">
    <property type="match status" value="1"/>
</dbReference>
<dbReference type="RefSeq" id="WP_205118782.1">
    <property type="nucleotide sequence ID" value="NZ_JAFBCM010000001.1"/>
</dbReference>
<evidence type="ECO:0000256" key="4">
    <source>
        <dbReference type="ARBA" id="ARBA00022729"/>
    </source>
</evidence>
<dbReference type="EMBL" id="JBHRZH010000015">
    <property type="protein sequence ID" value="MFC3762490.1"/>
    <property type="molecule type" value="Genomic_DNA"/>
</dbReference>
<name>A0ABV7YEM6_9ACTN</name>
<keyword evidence="5" id="KW-1015">Disulfide bond</keyword>
<dbReference type="InterPro" id="IPR026856">
    <property type="entry name" value="Sialidase_fam"/>
</dbReference>
<dbReference type="Pfam" id="PF13088">
    <property type="entry name" value="BNR_2"/>
    <property type="match status" value="1"/>
</dbReference>
<sequence>MKSLILLAALVVPLAVAPAVAPAQAAPEPQVFVQQVLFKRDTNGFDCYRIPAIVRTEQGTLLAFAEARRDNGLSWCNDAGHLDLVVRRSTDNGTTWGPEITVAGGPSATRGNPVPIVVDGGPNDGRIVLLTTQNPFGQSTPRTPYVQFSTKAQDGTAWTAPRSLASEIDDPTWGWYATGPVHGIQLKRGAHAGRLIGGMNADTPSGNLAGLVYSDDAGDTWHLGGTRPGASASILPQELSPIELADGRIYLAARNQATGAQWPRAYAISVDGGATLTAPFAFVTNLAATPRVQGSTLRLHATDEGDRYNRILFATPNDPTFRKKLTIYSSYDESASWQGGKQITLDRSGYSDLVEIGNGRIGVLYEAGLESGDARDEIRFTTFTEADLGHPDGSTAGPRTPDESGRDLDAYVRGAAGTVAGRYGDAIDLTGGSLQAPYALSLAIGSGDFTVSAWIKYGATKGDQAIFWAYGQGETAPQVWLRAEPGAARIRGLMTTGAGTASVASTQAYDNQAWHHVALQRAGAQLRLFVDGTQVSSVAAPAGSVSTARPFRVYVGQRLDGVHRFDGQLDEVRLYKRALTAAELTSVRTSNATPPGAELRLPFETIGG</sequence>
<feature type="domain" description="Laminin G" evidence="8">
    <location>
        <begin position="447"/>
        <end position="577"/>
    </location>
</feature>
<feature type="signal peptide" evidence="7">
    <location>
        <begin position="1"/>
        <end position="25"/>
    </location>
</feature>
<dbReference type="EC" id="3.2.1.18" evidence="3"/>
<dbReference type="Proteomes" id="UP001595699">
    <property type="component" value="Unassembled WGS sequence"/>
</dbReference>
<evidence type="ECO:0000256" key="1">
    <source>
        <dbReference type="ARBA" id="ARBA00000427"/>
    </source>
</evidence>
<evidence type="ECO:0000256" key="7">
    <source>
        <dbReference type="SAM" id="SignalP"/>
    </source>
</evidence>
<dbReference type="InterPro" id="IPR013320">
    <property type="entry name" value="ConA-like_dom_sf"/>
</dbReference>
<accession>A0ABV7YEM6</accession>
<reference evidence="11" key="1">
    <citation type="journal article" date="2019" name="Int. J. Syst. Evol. Microbiol.">
        <title>The Global Catalogue of Microorganisms (GCM) 10K type strain sequencing project: providing services to taxonomists for standard genome sequencing and annotation.</title>
        <authorList>
            <consortium name="The Broad Institute Genomics Platform"/>
            <consortium name="The Broad Institute Genome Sequencing Center for Infectious Disease"/>
            <person name="Wu L."/>
            <person name="Ma J."/>
        </authorList>
    </citation>
    <scope>NUCLEOTIDE SEQUENCE [LARGE SCALE GENOMIC DNA]</scope>
    <source>
        <strain evidence="11">CGMCC 4.7241</strain>
    </source>
</reference>
<dbReference type="CDD" id="cd00110">
    <property type="entry name" value="LamG"/>
    <property type="match status" value="1"/>
</dbReference>
<dbReference type="SUPFAM" id="SSF49899">
    <property type="entry name" value="Concanavalin A-like lectins/glucanases"/>
    <property type="match status" value="1"/>
</dbReference>
<dbReference type="SMART" id="SM00282">
    <property type="entry name" value="LamG"/>
    <property type="match status" value="1"/>
</dbReference>
<feature type="chain" id="PRO_5045455861" description="exo-alpha-sialidase" evidence="7">
    <location>
        <begin position="26"/>
        <end position="608"/>
    </location>
</feature>
<evidence type="ECO:0000256" key="6">
    <source>
        <dbReference type="SAM" id="MobiDB-lite"/>
    </source>
</evidence>
<evidence type="ECO:0000259" key="8">
    <source>
        <dbReference type="SMART" id="SM00282"/>
    </source>
</evidence>
<evidence type="ECO:0000256" key="2">
    <source>
        <dbReference type="ARBA" id="ARBA00009348"/>
    </source>
</evidence>
<gene>
    <name evidence="10" type="ORF">ACFOUW_16735</name>
</gene>
<evidence type="ECO:0000256" key="3">
    <source>
        <dbReference type="ARBA" id="ARBA00012733"/>
    </source>
</evidence>
<evidence type="ECO:0000313" key="11">
    <source>
        <dbReference type="Proteomes" id="UP001595699"/>
    </source>
</evidence>
<dbReference type="PANTHER" id="PTHR10628">
    <property type="entry name" value="SIALIDASE"/>
    <property type="match status" value="1"/>
</dbReference>
<keyword evidence="4 7" id="KW-0732">Signal</keyword>
<dbReference type="InterPro" id="IPR001791">
    <property type="entry name" value="Laminin_G"/>
</dbReference>
<proteinExistence type="inferred from homology"/>
<comment type="catalytic activity">
    <reaction evidence="1">
        <text>Hydrolysis of alpha-(2-&gt;3)-, alpha-(2-&gt;6)-, alpha-(2-&gt;8)- glycosidic linkages of terminal sialic acid residues in oligosaccharides, glycoproteins, glycolipids, colominic acid and synthetic substrates.</text>
        <dbReference type="EC" id="3.2.1.18"/>
    </reaction>
</comment>